<dbReference type="EMBL" id="ATCF01000027">
    <property type="protein sequence ID" value="EPD98156.1"/>
    <property type="molecule type" value="Genomic_DNA"/>
</dbReference>
<dbReference type="RefSeq" id="WP_016474994.1">
    <property type="nucleotide sequence ID" value="NZ_KE150480.1"/>
</dbReference>
<dbReference type="Gene3D" id="3.10.20.30">
    <property type="match status" value="1"/>
</dbReference>
<dbReference type="InterPro" id="IPR003749">
    <property type="entry name" value="ThiS/MoaD-like"/>
</dbReference>
<organism evidence="4 5">
    <name type="scientific">Sutterella wadsworthensis HGA0223</name>
    <dbReference type="NCBI Taxonomy" id="1203554"/>
    <lineage>
        <taxon>Bacteria</taxon>
        <taxon>Pseudomonadati</taxon>
        <taxon>Pseudomonadota</taxon>
        <taxon>Betaproteobacteria</taxon>
        <taxon>Burkholderiales</taxon>
        <taxon>Sutterellaceae</taxon>
        <taxon>Sutterella</taxon>
    </lineage>
</organism>
<evidence type="ECO:0000256" key="2">
    <source>
        <dbReference type="ARBA" id="ARBA00024200"/>
    </source>
</evidence>
<reference evidence="4 5" key="1">
    <citation type="submission" date="2013-04" db="EMBL/GenBank/DDBJ databases">
        <title>The Genome Sequence of Sutterella wadsworthensis HGA0223.</title>
        <authorList>
            <consortium name="The Broad Institute Genomics Platform"/>
            <person name="Earl A."/>
            <person name="Ward D."/>
            <person name="Feldgarden M."/>
            <person name="Gevers D."/>
            <person name="Schmidt T.M."/>
            <person name="Dover J."/>
            <person name="Dai D."/>
            <person name="Walker B."/>
            <person name="Young S."/>
            <person name="Zeng Q."/>
            <person name="Gargeya S."/>
            <person name="Fitzgerald M."/>
            <person name="Haas B."/>
            <person name="Abouelleil A."/>
            <person name="Allen A.W."/>
            <person name="Alvarado L."/>
            <person name="Arachchi H.M."/>
            <person name="Berlin A.M."/>
            <person name="Chapman S.B."/>
            <person name="Gainer-Dewar J."/>
            <person name="Goldberg J."/>
            <person name="Griggs A."/>
            <person name="Gujja S."/>
            <person name="Hansen M."/>
            <person name="Howarth C."/>
            <person name="Imamovic A."/>
            <person name="Ireland A."/>
            <person name="Larimer J."/>
            <person name="McCowan C."/>
            <person name="Murphy C."/>
            <person name="Pearson M."/>
            <person name="Poon T.W."/>
            <person name="Priest M."/>
            <person name="Roberts A."/>
            <person name="Saif S."/>
            <person name="Shea T."/>
            <person name="Sisk P."/>
            <person name="Sykes S."/>
            <person name="Wortman J."/>
            <person name="Nusbaum C."/>
            <person name="Birren B."/>
        </authorList>
    </citation>
    <scope>NUCLEOTIDE SEQUENCE [LARGE SCALE GENOMIC DNA]</scope>
    <source>
        <strain evidence="4 5">HGA0223</strain>
    </source>
</reference>
<dbReference type="NCBIfam" id="TIGR01682">
    <property type="entry name" value="moaD"/>
    <property type="match status" value="1"/>
</dbReference>
<dbReference type="InterPro" id="IPR012675">
    <property type="entry name" value="Beta-grasp_dom_sf"/>
</dbReference>
<dbReference type="PANTHER" id="PTHR33359">
    <property type="entry name" value="MOLYBDOPTERIN SYNTHASE SULFUR CARRIER SUBUNIT"/>
    <property type="match status" value="1"/>
</dbReference>
<dbReference type="GO" id="GO:0006777">
    <property type="term" value="P:Mo-molybdopterin cofactor biosynthetic process"/>
    <property type="evidence" value="ECO:0007669"/>
    <property type="project" value="InterPro"/>
</dbReference>
<proteinExistence type="inferred from homology"/>
<keyword evidence="1" id="KW-0547">Nucleotide-binding</keyword>
<dbReference type="CDD" id="cd00754">
    <property type="entry name" value="Ubl_MoaD"/>
    <property type="match status" value="1"/>
</dbReference>
<comment type="similarity">
    <text evidence="2">Belongs to the MoaD family.</text>
</comment>
<accession>S3BCH8</accession>
<dbReference type="InterPro" id="IPR016155">
    <property type="entry name" value="Mopterin_synth/thiamin_S_b"/>
</dbReference>
<dbReference type="GO" id="GO:1990133">
    <property type="term" value="C:molybdopterin adenylyltransferase complex"/>
    <property type="evidence" value="ECO:0007669"/>
    <property type="project" value="TreeGrafter"/>
</dbReference>
<dbReference type="PATRIC" id="fig|1203554.3.peg.1942"/>
<evidence type="ECO:0000256" key="3">
    <source>
        <dbReference type="ARBA" id="ARBA00024247"/>
    </source>
</evidence>
<dbReference type="UniPathway" id="UPA00344"/>
<dbReference type="SUPFAM" id="SSF54285">
    <property type="entry name" value="MoaD/ThiS"/>
    <property type="match status" value="1"/>
</dbReference>
<dbReference type="Pfam" id="PF02597">
    <property type="entry name" value="ThiS"/>
    <property type="match status" value="1"/>
</dbReference>
<dbReference type="HOGENOM" id="CLU_114601_4_0_4"/>
<sequence length="85" mass="8956">MKVKVIFFASLRDAVGTGTETVELAGDAASVAQVREALIAKGEAWAHAFRNLKRIRAAVNQELAGDDAVVKEGDEVAFFPPVTGG</sequence>
<dbReference type="AlphaFoldDB" id="S3BCH8"/>
<evidence type="ECO:0000313" key="5">
    <source>
        <dbReference type="Proteomes" id="UP000014400"/>
    </source>
</evidence>
<evidence type="ECO:0000256" key="1">
    <source>
        <dbReference type="ARBA" id="ARBA00022741"/>
    </source>
</evidence>
<keyword evidence="5" id="KW-1185">Reference proteome</keyword>
<name>S3BCH8_9BURK</name>
<dbReference type="GO" id="GO:0000166">
    <property type="term" value="F:nucleotide binding"/>
    <property type="evidence" value="ECO:0007669"/>
    <property type="project" value="UniProtKB-KW"/>
</dbReference>
<dbReference type="eggNOG" id="COG1977">
    <property type="taxonomic scope" value="Bacteria"/>
</dbReference>
<evidence type="ECO:0000313" key="4">
    <source>
        <dbReference type="EMBL" id="EPD98156.1"/>
    </source>
</evidence>
<dbReference type="InterPro" id="IPR044672">
    <property type="entry name" value="MOCS2A"/>
</dbReference>
<protein>
    <recommendedName>
        <fullName evidence="3">Molybdopterin synthase sulfur carrier subunit</fullName>
    </recommendedName>
</protein>
<dbReference type="PANTHER" id="PTHR33359:SF1">
    <property type="entry name" value="MOLYBDOPTERIN SYNTHASE SULFUR CARRIER SUBUNIT"/>
    <property type="match status" value="1"/>
</dbReference>
<dbReference type="Proteomes" id="UP000014400">
    <property type="component" value="Unassembled WGS sequence"/>
</dbReference>
<comment type="caution">
    <text evidence="4">The sequence shown here is derived from an EMBL/GenBank/DDBJ whole genome shotgun (WGS) entry which is preliminary data.</text>
</comment>
<dbReference type="STRING" id="1203554.HMPREF1476_01862"/>
<gene>
    <name evidence="4" type="ORF">HMPREF1476_01862</name>
</gene>